<evidence type="ECO:0000313" key="4">
    <source>
        <dbReference type="EMBL" id="CAL5132843.1"/>
    </source>
</evidence>
<dbReference type="PROSITE" id="PS50222">
    <property type="entry name" value="EF_HAND_2"/>
    <property type="match status" value="4"/>
</dbReference>
<proteinExistence type="predicted"/>
<evidence type="ECO:0000259" key="3">
    <source>
        <dbReference type="PROSITE" id="PS50222"/>
    </source>
</evidence>
<sequence length="149" mass="17279">MESLRAKRENEEYRQAFAVFDLNHDGEIDADELEAVLKQLGMKPTKSEVKAMIRKVDKTNSGTVNIDEFIAMMERRKKYQKSDANLRNAFQFFDRDGDGFITAEELRSIVSKTEREMTVRDVESIIGEVDKDGDGKLNYEEFLRLMQTL</sequence>
<dbReference type="Gene3D" id="1.10.238.10">
    <property type="entry name" value="EF-hand"/>
    <property type="match status" value="2"/>
</dbReference>
<dbReference type="PANTHER" id="PTHR23048">
    <property type="entry name" value="MYOSIN LIGHT CHAIN 1, 3"/>
    <property type="match status" value="1"/>
</dbReference>
<keyword evidence="2" id="KW-0106">Calcium</keyword>
<dbReference type="AlphaFoldDB" id="A0AAV2T8W4"/>
<gene>
    <name evidence="4" type="ORF">CDAUBV1_LOCUS5681</name>
</gene>
<dbReference type="PANTHER" id="PTHR23048:SF0">
    <property type="entry name" value="CALMODULIN LIKE 3"/>
    <property type="match status" value="1"/>
</dbReference>
<dbReference type="InterPro" id="IPR002048">
    <property type="entry name" value="EF_hand_dom"/>
</dbReference>
<name>A0AAV2T8W4_CALDB</name>
<dbReference type="Proteomes" id="UP001497525">
    <property type="component" value="Unassembled WGS sequence"/>
</dbReference>
<protein>
    <recommendedName>
        <fullName evidence="3">EF-hand domain-containing protein</fullName>
    </recommendedName>
</protein>
<dbReference type="InterPro" id="IPR011992">
    <property type="entry name" value="EF-hand-dom_pair"/>
</dbReference>
<dbReference type="GO" id="GO:0016460">
    <property type="term" value="C:myosin II complex"/>
    <property type="evidence" value="ECO:0007669"/>
    <property type="project" value="TreeGrafter"/>
</dbReference>
<dbReference type="InterPro" id="IPR018247">
    <property type="entry name" value="EF_Hand_1_Ca_BS"/>
</dbReference>
<evidence type="ECO:0000256" key="1">
    <source>
        <dbReference type="ARBA" id="ARBA00022737"/>
    </source>
</evidence>
<feature type="domain" description="EF-hand" evidence="3">
    <location>
        <begin position="81"/>
        <end position="116"/>
    </location>
</feature>
<organism evidence="4 5">
    <name type="scientific">Calicophoron daubneyi</name>
    <name type="common">Rumen fluke</name>
    <name type="synonym">Paramphistomum daubneyi</name>
    <dbReference type="NCBI Taxonomy" id="300641"/>
    <lineage>
        <taxon>Eukaryota</taxon>
        <taxon>Metazoa</taxon>
        <taxon>Spiralia</taxon>
        <taxon>Lophotrochozoa</taxon>
        <taxon>Platyhelminthes</taxon>
        <taxon>Trematoda</taxon>
        <taxon>Digenea</taxon>
        <taxon>Plagiorchiida</taxon>
        <taxon>Pronocephalata</taxon>
        <taxon>Paramphistomoidea</taxon>
        <taxon>Paramphistomidae</taxon>
        <taxon>Calicophoron</taxon>
    </lineage>
</organism>
<dbReference type="PROSITE" id="PS00018">
    <property type="entry name" value="EF_HAND_1"/>
    <property type="match status" value="3"/>
</dbReference>
<dbReference type="Pfam" id="PF13499">
    <property type="entry name" value="EF-hand_7"/>
    <property type="match status" value="2"/>
</dbReference>
<dbReference type="EMBL" id="CAXLJL010000145">
    <property type="protein sequence ID" value="CAL5132843.1"/>
    <property type="molecule type" value="Genomic_DNA"/>
</dbReference>
<evidence type="ECO:0000256" key="2">
    <source>
        <dbReference type="ARBA" id="ARBA00022837"/>
    </source>
</evidence>
<dbReference type="FunFam" id="1.10.238.10:FF:000178">
    <property type="entry name" value="Calmodulin-2 A"/>
    <property type="match status" value="1"/>
</dbReference>
<dbReference type="InterPro" id="IPR050230">
    <property type="entry name" value="CALM/Myosin/TropC-like"/>
</dbReference>
<dbReference type="GO" id="GO:0005509">
    <property type="term" value="F:calcium ion binding"/>
    <property type="evidence" value="ECO:0007669"/>
    <property type="project" value="InterPro"/>
</dbReference>
<feature type="domain" description="EF-hand" evidence="3">
    <location>
        <begin position="117"/>
        <end position="149"/>
    </location>
</feature>
<feature type="domain" description="EF-hand" evidence="3">
    <location>
        <begin position="44"/>
        <end position="79"/>
    </location>
</feature>
<dbReference type="SUPFAM" id="SSF47473">
    <property type="entry name" value="EF-hand"/>
    <property type="match status" value="1"/>
</dbReference>
<dbReference type="CDD" id="cd00051">
    <property type="entry name" value="EFh"/>
    <property type="match status" value="2"/>
</dbReference>
<feature type="domain" description="EF-hand" evidence="3">
    <location>
        <begin position="8"/>
        <end position="43"/>
    </location>
</feature>
<accession>A0AAV2T8W4</accession>
<reference evidence="4" key="1">
    <citation type="submission" date="2024-06" db="EMBL/GenBank/DDBJ databases">
        <authorList>
            <person name="Liu X."/>
            <person name="Lenzi L."/>
            <person name="Haldenby T S."/>
            <person name="Uol C."/>
        </authorList>
    </citation>
    <scope>NUCLEOTIDE SEQUENCE</scope>
</reference>
<keyword evidence="1" id="KW-0677">Repeat</keyword>
<dbReference type="SMART" id="SM00054">
    <property type="entry name" value="EFh"/>
    <property type="match status" value="4"/>
</dbReference>
<evidence type="ECO:0000313" key="5">
    <source>
        <dbReference type="Proteomes" id="UP001497525"/>
    </source>
</evidence>
<comment type="caution">
    <text evidence="4">The sequence shown here is derived from an EMBL/GenBank/DDBJ whole genome shotgun (WGS) entry which is preliminary data.</text>
</comment>